<organism evidence="4">
    <name type="scientific">marine sediment metagenome</name>
    <dbReference type="NCBI Taxonomy" id="412755"/>
    <lineage>
        <taxon>unclassified sequences</taxon>
        <taxon>metagenomes</taxon>
        <taxon>ecological metagenomes</taxon>
    </lineage>
</organism>
<dbReference type="GO" id="GO:0004521">
    <property type="term" value="F:RNA endonuclease activity"/>
    <property type="evidence" value="ECO:0007669"/>
    <property type="project" value="TreeGrafter"/>
</dbReference>
<dbReference type="Pfam" id="PF10996">
    <property type="entry name" value="Beta-Casp"/>
    <property type="match status" value="1"/>
</dbReference>
<dbReference type="EMBL" id="BARS01003451">
    <property type="protein sequence ID" value="GAF82981.1"/>
    <property type="molecule type" value="Genomic_DNA"/>
</dbReference>
<accession>X0T6Q5</accession>
<evidence type="ECO:0000259" key="3">
    <source>
        <dbReference type="Pfam" id="PF10996"/>
    </source>
</evidence>
<gene>
    <name evidence="4" type="ORF">S01H1_06686</name>
</gene>
<dbReference type="Gene3D" id="3.60.15.10">
    <property type="entry name" value="Ribonuclease Z/Hydroxyacylglutathione hydrolase-like"/>
    <property type="match status" value="1"/>
</dbReference>
<protein>
    <recommendedName>
        <fullName evidence="5">Beta-Casp domain-containing protein</fullName>
    </recommendedName>
</protein>
<dbReference type="InterPro" id="IPR022712">
    <property type="entry name" value="Beta_Casp"/>
</dbReference>
<dbReference type="InterPro" id="IPR036866">
    <property type="entry name" value="RibonucZ/Hydroxyglut_hydro"/>
</dbReference>
<sequence>NYLKEPAIIIAGSGMCTGGRVKHHLVNNIGDPASTILFVGYQARGTLGRSIVDGAKKVRILGRTHLVKANIVRINGFSAHADREELFRWLSGLGTPPRGVFVVHGEAESAKAFGDYLREKSGWPVSVPAYKDQAVLD</sequence>
<dbReference type="GO" id="GO:0016787">
    <property type="term" value="F:hydrolase activity"/>
    <property type="evidence" value="ECO:0007669"/>
    <property type="project" value="UniProtKB-KW"/>
</dbReference>
<reference evidence="4" key="1">
    <citation type="journal article" date="2014" name="Front. Microbiol.">
        <title>High frequency of phylogenetically diverse reductive dehalogenase-homologous genes in deep subseafloor sedimentary metagenomes.</title>
        <authorList>
            <person name="Kawai M."/>
            <person name="Futagami T."/>
            <person name="Toyoda A."/>
            <person name="Takaki Y."/>
            <person name="Nishi S."/>
            <person name="Hori S."/>
            <person name="Arai W."/>
            <person name="Tsubouchi T."/>
            <person name="Morono Y."/>
            <person name="Uchiyama I."/>
            <person name="Ito T."/>
            <person name="Fujiyama A."/>
            <person name="Inagaki F."/>
            <person name="Takami H."/>
        </authorList>
    </citation>
    <scope>NUCLEOTIDE SEQUENCE</scope>
    <source>
        <strain evidence="4">Expedition CK06-06</strain>
    </source>
</reference>
<dbReference type="Gene3D" id="3.40.50.10890">
    <property type="match status" value="1"/>
</dbReference>
<feature type="non-terminal residue" evidence="4">
    <location>
        <position position="1"/>
    </location>
</feature>
<keyword evidence="1" id="KW-0378">Hydrolase</keyword>
<dbReference type="SUPFAM" id="SSF56281">
    <property type="entry name" value="Metallo-hydrolase/oxidoreductase"/>
    <property type="match status" value="1"/>
</dbReference>
<dbReference type="InterPro" id="IPR050698">
    <property type="entry name" value="MBL"/>
</dbReference>
<dbReference type="Pfam" id="PF07521">
    <property type="entry name" value="RMMBL"/>
    <property type="match status" value="1"/>
</dbReference>
<dbReference type="InterPro" id="IPR011108">
    <property type="entry name" value="RMMBL"/>
</dbReference>
<dbReference type="AlphaFoldDB" id="X0T6Q5"/>
<evidence type="ECO:0000256" key="1">
    <source>
        <dbReference type="ARBA" id="ARBA00022801"/>
    </source>
</evidence>
<comment type="caution">
    <text evidence="4">The sequence shown here is derived from an EMBL/GenBank/DDBJ whole genome shotgun (WGS) entry which is preliminary data.</text>
</comment>
<feature type="domain" description="Zn-dependent metallo-hydrolase RNA specificity" evidence="2">
    <location>
        <begin position="67"/>
        <end position="128"/>
    </location>
</feature>
<dbReference type="PANTHER" id="PTHR11203">
    <property type="entry name" value="CLEAVAGE AND POLYADENYLATION SPECIFICITY FACTOR FAMILY MEMBER"/>
    <property type="match status" value="1"/>
</dbReference>
<evidence type="ECO:0000313" key="4">
    <source>
        <dbReference type="EMBL" id="GAF82981.1"/>
    </source>
</evidence>
<dbReference type="PANTHER" id="PTHR11203:SF37">
    <property type="entry name" value="INTEGRATOR COMPLEX SUBUNIT 11"/>
    <property type="match status" value="1"/>
</dbReference>
<evidence type="ECO:0000259" key="2">
    <source>
        <dbReference type="Pfam" id="PF07521"/>
    </source>
</evidence>
<proteinExistence type="predicted"/>
<name>X0T6Q5_9ZZZZ</name>
<feature type="domain" description="Beta-Casp" evidence="3">
    <location>
        <begin position="3"/>
        <end position="51"/>
    </location>
</feature>
<evidence type="ECO:0008006" key="5">
    <source>
        <dbReference type="Google" id="ProtNLM"/>
    </source>
</evidence>